<dbReference type="GO" id="GO:0007399">
    <property type="term" value="P:nervous system development"/>
    <property type="evidence" value="ECO:0007669"/>
    <property type="project" value="UniProtKB-KW"/>
</dbReference>
<evidence type="ECO:0000313" key="9">
    <source>
        <dbReference type="EMBL" id="KFM13458.1"/>
    </source>
</evidence>
<keyword evidence="7" id="KW-0539">Nucleus</keyword>
<evidence type="ECO:0000256" key="2">
    <source>
        <dbReference type="ARBA" id="ARBA00006752"/>
    </source>
</evidence>
<gene>
    <name evidence="9" type="ORF">AS27_14106</name>
</gene>
<reference evidence="9 10" key="1">
    <citation type="submission" date="2014-04" db="EMBL/GenBank/DDBJ databases">
        <title>Genome evolution of avian class.</title>
        <authorList>
            <person name="Zhang G."/>
            <person name="Li C."/>
        </authorList>
    </citation>
    <scope>NUCLEOTIDE SEQUENCE [LARGE SCALE GENOMIC DNA]</scope>
    <source>
        <strain evidence="9">BGI_AS27</strain>
    </source>
</reference>
<dbReference type="CDD" id="cd13395">
    <property type="entry name" value="ASKHA_NBD_Arp4_ACTL6-like"/>
    <property type="match status" value="1"/>
</dbReference>
<protein>
    <submittedName>
        <fullName evidence="9">Actin-like 6A</fullName>
    </submittedName>
</protein>
<organism evidence="9 10">
    <name type="scientific">Aptenodytes forsteri</name>
    <name type="common">Emperor penguin</name>
    <dbReference type="NCBI Taxonomy" id="9233"/>
    <lineage>
        <taxon>Eukaryota</taxon>
        <taxon>Metazoa</taxon>
        <taxon>Chordata</taxon>
        <taxon>Craniata</taxon>
        <taxon>Vertebrata</taxon>
        <taxon>Euteleostomi</taxon>
        <taxon>Archelosauria</taxon>
        <taxon>Archosauria</taxon>
        <taxon>Dinosauria</taxon>
        <taxon>Saurischia</taxon>
        <taxon>Theropoda</taxon>
        <taxon>Coelurosauria</taxon>
        <taxon>Aves</taxon>
        <taxon>Neognathae</taxon>
        <taxon>Neoaves</taxon>
        <taxon>Aequornithes</taxon>
        <taxon>Sphenisciformes</taxon>
        <taxon>Spheniscidae</taxon>
        <taxon>Aptenodytes</taxon>
    </lineage>
</organism>
<dbReference type="PANTHER" id="PTHR11937">
    <property type="entry name" value="ACTIN"/>
    <property type="match status" value="1"/>
</dbReference>
<evidence type="ECO:0000256" key="3">
    <source>
        <dbReference type="ARBA" id="ARBA00022853"/>
    </source>
</evidence>
<dbReference type="SUPFAM" id="SSF53067">
    <property type="entry name" value="Actin-like ATPase domain"/>
    <property type="match status" value="2"/>
</dbReference>
<dbReference type="AlphaFoldDB" id="A0A087RJ04"/>
<dbReference type="GO" id="GO:0006325">
    <property type="term" value="P:chromatin organization"/>
    <property type="evidence" value="ECO:0007669"/>
    <property type="project" value="UniProtKB-KW"/>
</dbReference>
<evidence type="ECO:0000256" key="1">
    <source>
        <dbReference type="ARBA" id="ARBA00004123"/>
    </source>
</evidence>
<name>A0A087RJ04_APTFO</name>
<dbReference type="FunFam" id="3.30.420.40:FF:000375">
    <property type="entry name" value="Actin-related protein 8"/>
    <property type="match status" value="1"/>
</dbReference>
<keyword evidence="4" id="KW-0524">Neurogenesis</keyword>
<evidence type="ECO:0000256" key="8">
    <source>
        <dbReference type="RuleBase" id="RU000487"/>
    </source>
</evidence>
<dbReference type="Gene3D" id="3.90.640.10">
    <property type="entry name" value="Actin, Chain A, domain 4"/>
    <property type="match status" value="1"/>
</dbReference>
<proteinExistence type="inferred from homology"/>
<dbReference type="SMART" id="SM00268">
    <property type="entry name" value="ACTIN"/>
    <property type="match status" value="1"/>
</dbReference>
<evidence type="ECO:0000256" key="6">
    <source>
        <dbReference type="ARBA" id="ARBA00023163"/>
    </source>
</evidence>
<dbReference type="InterPro" id="IPR004000">
    <property type="entry name" value="Actin"/>
</dbReference>
<comment type="subcellular location">
    <subcellularLocation>
        <location evidence="1">Nucleus</location>
    </subcellularLocation>
</comment>
<dbReference type="InterPro" id="IPR004001">
    <property type="entry name" value="Actin_CS"/>
</dbReference>
<accession>A0A087RJ04</accession>
<keyword evidence="3" id="KW-0156">Chromatin regulator</keyword>
<dbReference type="STRING" id="9233.A0A087RJ04"/>
<dbReference type="Gene3D" id="3.30.420.40">
    <property type="match status" value="3"/>
</dbReference>
<dbReference type="FunFam" id="3.30.420.40:FF:000058">
    <property type="entry name" value="Putative actin-related protein 5"/>
    <property type="match status" value="1"/>
</dbReference>
<dbReference type="FunFam" id="3.90.640.10:FF:000009">
    <property type="entry name" value="Actin-like 6A, isoform CRA_a"/>
    <property type="match status" value="1"/>
</dbReference>
<comment type="similarity">
    <text evidence="2 8">Belongs to the actin family.</text>
</comment>
<dbReference type="FunFam" id="2.30.36.70:FF:000004">
    <property type="entry name" value="Actin-like 6A, isoform CRA_a"/>
    <property type="match status" value="1"/>
</dbReference>
<dbReference type="Pfam" id="PF00022">
    <property type="entry name" value="Actin"/>
    <property type="match status" value="2"/>
</dbReference>
<dbReference type="PROSITE" id="PS00432">
    <property type="entry name" value="ACTINS_2"/>
    <property type="match status" value="1"/>
</dbReference>
<keyword evidence="10" id="KW-1185">Reference proteome</keyword>
<evidence type="ECO:0000256" key="4">
    <source>
        <dbReference type="ARBA" id="ARBA00022902"/>
    </source>
</evidence>
<evidence type="ECO:0000256" key="5">
    <source>
        <dbReference type="ARBA" id="ARBA00023015"/>
    </source>
</evidence>
<dbReference type="Proteomes" id="UP000053286">
    <property type="component" value="Unassembled WGS sequence"/>
</dbReference>
<dbReference type="EMBL" id="KL226392">
    <property type="protein sequence ID" value="KFM13458.1"/>
    <property type="molecule type" value="Genomic_DNA"/>
</dbReference>
<evidence type="ECO:0000256" key="7">
    <source>
        <dbReference type="ARBA" id="ARBA00023242"/>
    </source>
</evidence>
<evidence type="ECO:0000313" key="10">
    <source>
        <dbReference type="Proteomes" id="UP000053286"/>
    </source>
</evidence>
<keyword evidence="6" id="KW-0804">Transcription</keyword>
<sequence>MSGGVYGGDEVGALVFDIGSYTVRAGYAGEDCPKVDFPTAIGVVLERDNGSTLMEIDGDKGKQGGPTYYIDTNALRVPRENMEAISPLKNGMSMVLLKITMFSLIILASFANGRSTGLILDSGATHTTAIPVHDGYVLQQGIVKSPLAGDFITMQCRELFQEMNIEIIPPYMIASKEAVREGSPANWKRKEKLPQVTRSWHNYMCNCVIQDFQASVLQVSDSTYDEQVAAQMPTVHYEFPNGYNCDFGAERLKIPEGLFDPSNVKGLSGNTMLGVSHVVTTSVGMCDIDIRPGLYGSVIVAGGNTLIQSFTDRLNRELSQKTPPSMRLKLIANNTTVERRFSSWIGGSILASLGTFQQMWISKQEYEEGGKQCVERKCP</sequence>
<dbReference type="InterPro" id="IPR043129">
    <property type="entry name" value="ATPase_NBD"/>
</dbReference>
<keyword evidence="5" id="KW-0805">Transcription regulation</keyword>
<dbReference type="GO" id="GO:0005634">
    <property type="term" value="C:nucleus"/>
    <property type="evidence" value="ECO:0007669"/>
    <property type="project" value="UniProtKB-SubCell"/>
</dbReference>